<accession>A0A5B1CB26</accession>
<gene>
    <name evidence="3" type="ORF">LF1_08760</name>
</gene>
<protein>
    <recommendedName>
        <fullName evidence="5">HEAT repeat protein</fullName>
    </recommendedName>
</protein>
<keyword evidence="2" id="KW-0472">Membrane</keyword>
<organism evidence="3 4">
    <name type="scientific">Rubripirellula obstinata</name>
    <dbReference type="NCBI Taxonomy" id="406547"/>
    <lineage>
        <taxon>Bacteria</taxon>
        <taxon>Pseudomonadati</taxon>
        <taxon>Planctomycetota</taxon>
        <taxon>Planctomycetia</taxon>
        <taxon>Pirellulales</taxon>
        <taxon>Pirellulaceae</taxon>
        <taxon>Rubripirellula</taxon>
    </lineage>
</organism>
<reference evidence="3 4" key="1">
    <citation type="submission" date="2019-08" db="EMBL/GenBank/DDBJ databases">
        <title>Deep-cultivation of Planctomycetes and their phenomic and genomic characterization uncovers novel biology.</title>
        <authorList>
            <person name="Wiegand S."/>
            <person name="Jogler M."/>
            <person name="Boedeker C."/>
            <person name="Pinto D."/>
            <person name="Vollmers J."/>
            <person name="Rivas-Marin E."/>
            <person name="Kohn T."/>
            <person name="Peeters S.H."/>
            <person name="Heuer A."/>
            <person name="Rast P."/>
            <person name="Oberbeckmann S."/>
            <person name="Bunk B."/>
            <person name="Jeske O."/>
            <person name="Meyerdierks A."/>
            <person name="Storesund J.E."/>
            <person name="Kallscheuer N."/>
            <person name="Luecker S."/>
            <person name="Lage O.M."/>
            <person name="Pohl T."/>
            <person name="Merkel B.J."/>
            <person name="Hornburger P."/>
            <person name="Mueller R.-W."/>
            <person name="Bruemmer F."/>
            <person name="Labrenz M."/>
            <person name="Spormann A.M."/>
            <person name="Op Den Camp H."/>
            <person name="Overmann J."/>
            <person name="Amann R."/>
            <person name="Jetten M.S.M."/>
            <person name="Mascher T."/>
            <person name="Medema M.H."/>
            <person name="Devos D.P."/>
            <person name="Kaster A.-K."/>
            <person name="Ovreas L."/>
            <person name="Rohde M."/>
            <person name="Galperin M.Y."/>
            <person name="Jogler C."/>
        </authorList>
    </citation>
    <scope>NUCLEOTIDE SEQUENCE [LARGE SCALE GENOMIC DNA]</scope>
    <source>
        <strain evidence="3 4">LF1</strain>
    </source>
</reference>
<feature type="transmembrane region" description="Helical" evidence="2">
    <location>
        <begin position="58"/>
        <end position="76"/>
    </location>
</feature>
<dbReference type="EMBL" id="VRLW01000001">
    <property type="protein sequence ID" value="KAA1258358.1"/>
    <property type="molecule type" value="Genomic_DNA"/>
</dbReference>
<evidence type="ECO:0008006" key="5">
    <source>
        <dbReference type="Google" id="ProtNLM"/>
    </source>
</evidence>
<keyword evidence="4" id="KW-1185">Reference proteome</keyword>
<evidence type="ECO:0000256" key="1">
    <source>
        <dbReference type="SAM" id="MobiDB-lite"/>
    </source>
</evidence>
<evidence type="ECO:0000256" key="2">
    <source>
        <dbReference type="SAM" id="Phobius"/>
    </source>
</evidence>
<evidence type="ECO:0000313" key="3">
    <source>
        <dbReference type="EMBL" id="KAA1258358.1"/>
    </source>
</evidence>
<dbReference type="AlphaFoldDB" id="A0A5B1CB26"/>
<dbReference type="OrthoDB" id="281574at2"/>
<keyword evidence="2" id="KW-0812">Transmembrane</keyword>
<name>A0A5B1CB26_9BACT</name>
<dbReference type="SUPFAM" id="SSF48371">
    <property type="entry name" value="ARM repeat"/>
    <property type="match status" value="1"/>
</dbReference>
<proteinExistence type="predicted"/>
<feature type="region of interest" description="Disordered" evidence="1">
    <location>
        <begin position="242"/>
        <end position="296"/>
    </location>
</feature>
<feature type="compositionally biased region" description="Low complexity" evidence="1">
    <location>
        <begin position="25"/>
        <end position="35"/>
    </location>
</feature>
<dbReference type="RefSeq" id="WP_068261634.1">
    <property type="nucleotide sequence ID" value="NZ_LWSK01000027.1"/>
</dbReference>
<dbReference type="Gene3D" id="1.25.10.10">
    <property type="entry name" value="Leucine-rich Repeat Variant"/>
    <property type="match status" value="1"/>
</dbReference>
<keyword evidence="2" id="KW-1133">Transmembrane helix</keyword>
<feature type="compositionally biased region" description="Polar residues" evidence="1">
    <location>
        <begin position="260"/>
        <end position="274"/>
    </location>
</feature>
<dbReference type="Proteomes" id="UP000322699">
    <property type="component" value="Unassembled WGS sequence"/>
</dbReference>
<feature type="compositionally biased region" description="Low complexity" evidence="1">
    <location>
        <begin position="275"/>
        <end position="292"/>
    </location>
</feature>
<feature type="region of interest" description="Disordered" evidence="1">
    <location>
        <begin position="23"/>
        <end position="44"/>
    </location>
</feature>
<dbReference type="InterPro" id="IPR011989">
    <property type="entry name" value="ARM-like"/>
</dbReference>
<sequence length="472" mass="51739">MSRSDLSDQPNPFAFAAIEGFQTASSSGKNSPSGKSHTESIRSRSSGSKSAVIKAAKYLLMIALVFAGLIAVRHVSGKWLLNQLTHDFDNLSAADQQKRLAQIEGFGPAAIPALVSAMAAQQTTTGRTAYDILRRFQNQWTVLSEKASTKRHSELVAAIASVAPRLPDDRTGWATALVQQSIMESVGQKTSEEKYLYRNANDALAILAHDHRSGPSILGSQDFAADSTDQSPRRLVAKARPLPVEKTDAGGQWTDWPPGSGNNIARSDTPSIYRSGSSKLNSSKLNSSNSGNQTSVRLRPVVPNQPIELKPIEKINNTASTGSAFDQPVKQAQSVETLVETALEVYDDRSVMHWLSSDDAQQRDAARLELLSRGFNDSQIDFSINLAHPDASVRLHFVNELSRHQDIDPRPWLKLMWGDESREVRLAVISVLGSLRGHDATSELRQLMSQERDPMVAAKIRDTLELGKQVRR</sequence>
<dbReference type="Pfam" id="PF13646">
    <property type="entry name" value="HEAT_2"/>
    <property type="match status" value="1"/>
</dbReference>
<comment type="caution">
    <text evidence="3">The sequence shown here is derived from an EMBL/GenBank/DDBJ whole genome shotgun (WGS) entry which is preliminary data.</text>
</comment>
<dbReference type="InterPro" id="IPR016024">
    <property type="entry name" value="ARM-type_fold"/>
</dbReference>
<evidence type="ECO:0000313" key="4">
    <source>
        <dbReference type="Proteomes" id="UP000322699"/>
    </source>
</evidence>